<accession>F8NUC0</accession>
<keyword evidence="1" id="KW-1133">Transmembrane helix</keyword>
<keyword evidence="1" id="KW-0812">Transmembrane</keyword>
<name>F8NUC0_SERL9</name>
<evidence type="ECO:0000313" key="3">
    <source>
        <dbReference type="Proteomes" id="UP000008064"/>
    </source>
</evidence>
<dbReference type="Proteomes" id="UP000008064">
    <property type="component" value="Unassembled WGS sequence"/>
</dbReference>
<sequence>MWKTILGTYIIWHTAPTCNWLVISALCLLRLYRYSLFCQAQNHMLEKYYVKDLWLTPQGHATPQLHAGKGCFTHTIPVMSSITLLRVLIIIVRVTWTSSGIKRSSMSRTDYFQL</sequence>
<gene>
    <name evidence="2" type="ORF">SERLADRAFT_464988</name>
</gene>
<dbReference type="HOGENOM" id="CLU_2122582_0_0_1"/>
<feature type="transmembrane region" description="Helical" evidence="1">
    <location>
        <begin position="6"/>
        <end position="29"/>
    </location>
</feature>
<evidence type="ECO:0000256" key="1">
    <source>
        <dbReference type="SAM" id="Phobius"/>
    </source>
</evidence>
<keyword evidence="1" id="KW-0472">Membrane</keyword>
<dbReference type="EMBL" id="GL945433">
    <property type="protein sequence ID" value="EGO25194.1"/>
    <property type="molecule type" value="Genomic_DNA"/>
</dbReference>
<dbReference type="AlphaFoldDB" id="F8NUC0"/>
<proteinExistence type="predicted"/>
<organism evidence="3">
    <name type="scientific">Serpula lacrymans var. lacrymans (strain S7.9)</name>
    <name type="common">Dry rot fungus</name>
    <dbReference type="NCBI Taxonomy" id="578457"/>
    <lineage>
        <taxon>Eukaryota</taxon>
        <taxon>Fungi</taxon>
        <taxon>Dikarya</taxon>
        <taxon>Basidiomycota</taxon>
        <taxon>Agaricomycotina</taxon>
        <taxon>Agaricomycetes</taxon>
        <taxon>Agaricomycetidae</taxon>
        <taxon>Boletales</taxon>
        <taxon>Coniophorineae</taxon>
        <taxon>Serpulaceae</taxon>
        <taxon>Serpula</taxon>
    </lineage>
</organism>
<dbReference type="GeneID" id="18818831"/>
<dbReference type="KEGG" id="sla:SERLADRAFT_464988"/>
<protein>
    <submittedName>
        <fullName evidence="2">Uncharacterized protein</fullName>
    </submittedName>
</protein>
<evidence type="ECO:0000313" key="2">
    <source>
        <dbReference type="EMBL" id="EGO25194.1"/>
    </source>
</evidence>
<dbReference type="RefSeq" id="XP_007317316.1">
    <property type="nucleotide sequence ID" value="XM_007317254.1"/>
</dbReference>
<reference evidence="3" key="1">
    <citation type="journal article" date="2011" name="Science">
        <title>The plant cell wall-decomposing machinery underlies the functional diversity of forest fungi.</title>
        <authorList>
            <person name="Eastwood D.C."/>
            <person name="Floudas D."/>
            <person name="Binder M."/>
            <person name="Majcherczyk A."/>
            <person name="Schneider P."/>
            <person name="Aerts A."/>
            <person name="Asiegbu F.O."/>
            <person name="Baker S.E."/>
            <person name="Barry K."/>
            <person name="Bendiksby M."/>
            <person name="Blumentritt M."/>
            <person name="Coutinho P.M."/>
            <person name="Cullen D."/>
            <person name="de Vries R.P."/>
            <person name="Gathman A."/>
            <person name="Goodell B."/>
            <person name="Henrissat B."/>
            <person name="Ihrmark K."/>
            <person name="Kauserud H."/>
            <person name="Kohler A."/>
            <person name="LaButti K."/>
            <person name="Lapidus A."/>
            <person name="Lavin J.L."/>
            <person name="Lee Y.-H."/>
            <person name="Lindquist E."/>
            <person name="Lilly W."/>
            <person name="Lucas S."/>
            <person name="Morin E."/>
            <person name="Murat C."/>
            <person name="Oguiza J.A."/>
            <person name="Park J."/>
            <person name="Pisabarro A.G."/>
            <person name="Riley R."/>
            <person name="Rosling A."/>
            <person name="Salamov A."/>
            <person name="Schmidt O."/>
            <person name="Schmutz J."/>
            <person name="Skrede I."/>
            <person name="Stenlid J."/>
            <person name="Wiebenga A."/>
            <person name="Xie X."/>
            <person name="Kuees U."/>
            <person name="Hibbett D.S."/>
            <person name="Hoffmeister D."/>
            <person name="Hoegberg N."/>
            <person name="Martin F."/>
            <person name="Grigoriev I.V."/>
            <person name="Watkinson S.C."/>
        </authorList>
    </citation>
    <scope>NUCLEOTIDE SEQUENCE [LARGE SCALE GENOMIC DNA]</scope>
    <source>
        <strain evidence="3">S7.9</strain>
    </source>
</reference>